<feature type="compositionally biased region" description="Basic residues" evidence="3">
    <location>
        <begin position="265"/>
        <end position="276"/>
    </location>
</feature>
<keyword evidence="5" id="KW-1185">Reference proteome</keyword>
<evidence type="ECO:0000256" key="3">
    <source>
        <dbReference type="SAM" id="MobiDB-lite"/>
    </source>
</evidence>
<name>A0A812VQW7_SYMPI</name>
<dbReference type="PANTHER" id="PTHR12375">
    <property type="entry name" value="RNA-BINDING PROTEIN LUC7-RELATED"/>
    <property type="match status" value="1"/>
</dbReference>
<dbReference type="OrthoDB" id="153872at2759"/>
<dbReference type="InterPro" id="IPR004882">
    <property type="entry name" value="Luc7-rel"/>
</dbReference>
<feature type="coiled-coil region" evidence="2">
    <location>
        <begin position="122"/>
        <end position="167"/>
    </location>
</feature>
<feature type="region of interest" description="Disordered" evidence="3">
    <location>
        <begin position="226"/>
        <end position="306"/>
    </location>
</feature>
<dbReference type="AlphaFoldDB" id="A0A812VQW7"/>
<keyword evidence="2" id="KW-0175">Coiled coil</keyword>
<dbReference type="Proteomes" id="UP000649617">
    <property type="component" value="Unassembled WGS sequence"/>
</dbReference>
<dbReference type="GO" id="GO:0006376">
    <property type="term" value="P:mRNA splice site recognition"/>
    <property type="evidence" value="ECO:0007669"/>
    <property type="project" value="InterPro"/>
</dbReference>
<sequence length="306" mass="36093">MLDALMGPSRNQISKDSETPDFADEKVCKNFLVGFCPHDWFTSSRRKMPTCNKIHSEVLRDAFEAHPEVTRYRRQFEEQFLKYLDKVTRECDMFIGKEKIKCRPKGTGGVTTRMPPDVQEKYDALKKEHQKLVKEAEEVADESLSRSKELTQRAVDVELDISDYEKRYRFEYPGEEVCDVCGVRYASQKEDNPDWHERASHLNGKMHHGWLQIRQKLQELREKERVWEREDYQQEQKKGADRKARSKEKGSKTGKAKRDRAPSKSSKRSKRRRRRRSSSDASKRKTRKSRERGGKKKSKRKRSSSS</sequence>
<dbReference type="Pfam" id="PF03194">
    <property type="entry name" value="LUC7"/>
    <property type="match status" value="1"/>
</dbReference>
<organism evidence="4 5">
    <name type="scientific">Symbiodinium pilosum</name>
    <name type="common">Dinoflagellate</name>
    <dbReference type="NCBI Taxonomy" id="2952"/>
    <lineage>
        <taxon>Eukaryota</taxon>
        <taxon>Sar</taxon>
        <taxon>Alveolata</taxon>
        <taxon>Dinophyceae</taxon>
        <taxon>Suessiales</taxon>
        <taxon>Symbiodiniaceae</taxon>
        <taxon>Symbiodinium</taxon>
    </lineage>
</organism>
<protein>
    <submittedName>
        <fullName evidence="4">LUC7L protein</fullName>
    </submittedName>
</protein>
<comment type="caution">
    <text evidence="4">The sequence shown here is derived from an EMBL/GenBank/DDBJ whole genome shotgun (WGS) entry which is preliminary data.</text>
</comment>
<dbReference type="GO" id="GO:0003729">
    <property type="term" value="F:mRNA binding"/>
    <property type="evidence" value="ECO:0007669"/>
    <property type="project" value="InterPro"/>
</dbReference>
<evidence type="ECO:0000256" key="1">
    <source>
        <dbReference type="ARBA" id="ARBA00005655"/>
    </source>
</evidence>
<evidence type="ECO:0000313" key="5">
    <source>
        <dbReference type="Proteomes" id="UP000649617"/>
    </source>
</evidence>
<comment type="similarity">
    <text evidence="1">Belongs to the Luc7 family.</text>
</comment>
<dbReference type="EMBL" id="CAJNIZ010042704">
    <property type="protein sequence ID" value="CAE7633494.1"/>
    <property type="molecule type" value="Genomic_DNA"/>
</dbReference>
<accession>A0A812VQW7</accession>
<proteinExistence type="inferred from homology"/>
<reference evidence="4" key="1">
    <citation type="submission" date="2021-02" db="EMBL/GenBank/DDBJ databases">
        <authorList>
            <person name="Dougan E. K."/>
            <person name="Rhodes N."/>
            <person name="Thang M."/>
            <person name="Chan C."/>
        </authorList>
    </citation>
    <scope>NUCLEOTIDE SEQUENCE</scope>
</reference>
<gene>
    <name evidence="4" type="primary">LUC7L</name>
    <name evidence="4" type="ORF">SPIL2461_LOCUS16653</name>
</gene>
<evidence type="ECO:0000256" key="2">
    <source>
        <dbReference type="SAM" id="Coils"/>
    </source>
</evidence>
<feature type="compositionally biased region" description="Basic residues" evidence="3">
    <location>
        <begin position="284"/>
        <end position="306"/>
    </location>
</feature>
<feature type="compositionally biased region" description="Basic and acidic residues" evidence="3">
    <location>
        <begin position="226"/>
        <end position="251"/>
    </location>
</feature>
<dbReference type="GO" id="GO:0005685">
    <property type="term" value="C:U1 snRNP"/>
    <property type="evidence" value="ECO:0007669"/>
    <property type="project" value="InterPro"/>
</dbReference>
<evidence type="ECO:0000313" key="4">
    <source>
        <dbReference type="EMBL" id="CAE7633494.1"/>
    </source>
</evidence>